<dbReference type="PANTHER" id="PTHR14969:SF13">
    <property type="entry name" value="AT30094P"/>
    <property type="match status" value="1"/>
</dbReference>
<dbReference type="RefSeq" id="WP_057749205.1">
    <property type="nucleotide sequence ID" value="NZ_AZER01000013.1"/>
</dbReference>
<organism evidence="3 4">
    <name type="scientific">Limosilactobacillus frumenti DSM 13145</name>
    <dbReference type="NCBI Taxonomy" id="1423746"/>
    <lineage>
        <taxon>Bacteria</taxon>
        <taxon>Bacillati</taxon>
        <taxon>Bacillota</taxon>
        <taxon>Bacilli</taxon>
        <taxon>Lactobacillales</taxon>
        <taxon>Lactobacillaceae</taxon>
        <taxon>Limosilactobacillus</taxon>
    </lineage>
</organism>
<feature type="transmembrane region" description="Helical" evidence="1">
    <location>
        <begin position="164"/>
        <end position="182"/>
    </location>
</feature>
<dbReference type="InterPro" id="IPR000326">
    <property type="entry name" value="PAP2/HPO"/>
</dbReference>
<dbReference type="Pfam" id="PF01569">
    <property type="entry name" value="PAP2"/>
    <property type="match status" value="1"/>
</dbReference>
<dbReference type="InterPro" id="IPR036938">
    <property type="entry name" value="PAP2/HPO_sf"/>
</dbReference>
<sequence length="224" mass="25253">MLIVHDSRRWQRFTISAVAFIVLMLMVKFNAAVGTTIDAVFQSLFTSQRLENAGWFHALMSLLTFLGKPVLDIVWVLIIAIVMWLRRYKIPAVWAVCTILGGDVLGTLIKHFVKRVRPAQHLAADDGYSFPSGHVLGFFLVAGILFLIVIPIIQKASVRTICQLLLIFAVFFLAVSRVYLYAHWPADTIGAMLLAYAWLQVAEWLYVMWAPKLQQVGFLSDSAI</sequence>
<gene>
    <name evidence="3" type="ORF">FD27_GL000341</name>
</gene>
<evidence type="ECO:0000313" key="3">
    <source>
        <dbReference type="EMBL" id="KRL28067.1"/>
    </source>
</evidence>
<feature type="transmembrane region" description="Helical" evidence="1">
    <location>
        <begin position="53"/>
        <end position="85"/>
    </location>
</feature>
<dbReference type="AlphaFoldDB" id="A0A0R1PG84"/>
<evidence type="ECO:0000256" key="1">
    <source>
        <dbReference type="SAM" id="Phobius"/>
    </source>
</evidence>
<evidence type="ECO:0000259" key="2">
    <source>
        <dbReference type="SMART" id="SM00014"/>
    </source>
</evidence>
<reference evidence="3 4" key="1">
    <citation type="journal article" date="2015" name="Genome Announc.">
        <title>Expanding the biotechnology potential of lactobacilli through comparative genomics of 213 strains and associated genera.</title>
        <authorList>
            <person name="Sun Z."/>
            <person name="Harris H.M."/>
            <person name="McCann A."/>
            <person name="Guo C."/>
            <person name="Argimon S."/>
            <person name="Zhang W."/>
            <person name="Yang X."/>
            <person name="Jeffery I.B."/>
            <person name="Cooney J.C."/>
            <person name="Kagawa T.F."/>
            <person name="Liu W."/>
            <person name="Song Y."/>
            <person name="Salvetti E."/>
            <person name="Wrobel A."/>
            <person name="Rasinkangas P."/>
            <person name="Parkhill J."/>
            <person name="Rea M.C."/>
            <person name="O'Sullivan O."/>
            <person name="Ritari J."/>
            <person name="Douillard F.P."/>
            <person name="Paul Ross R."/>
            <person name="Yang R."/>
            <person name="Briner A.E."/>
            <person name="Felis G.E."/>
            <person name="de Vos W.M."/>
            <person name="Barrangou R."/>
            <person name="Klaenhammer T.R."/>
            <person name="Caufield P.W."/>
            <person name="Cui Y."/>
            <person name="Zhang H."/>
            <person name="O'Toole P.W."/>
        </authorList>
    </citation>
    <scope>NUCLEOTIDE SEQUENCE [LARGE SCALE GENOMIC DNA]</scope>
    <source>
        <strain evidence="3 4">DSM 13145</strain>
    </source>
</reference>
<protein>
    <submittedName>
        <fullName evidence="3">Phosphatase</fullName>
    </submittedName>
</protein>
<feature type="transmembrane region" description="Helical" evidence="1">
    <location>
        <begin position="133"/>
        <end position="152"/>
    </location>
</feature>
<keyword evidence="1" id="KW-0472">Membrane</keyword>
<accession>A0A0R1PG84</accession>
<keyword evidence="4" id="KW-1185">Reference proteome</keyword>
<dbReference type="PANTHER" id="PTHR14969">
    <property type="entry name" value="SPHINGOSINE-1-PHOSPHATE PHOSPHOHYDROLASE"/>
    <property type="match status" value="1"/>
</dbReference>
<feature type="transmembrane region" description="Helical" evidence="1">
    <location>
        <begin position="92"/>
        <end position="113"/>
    </location>
</feature>
<dbReference type="CDD" id="cd03392">
    <property type="entry name" value="PAP2_like_2"/>
    <property type="match status" value="1"/>
</dbReference>
<dbReference type="SUPFAM" id="SSF48317">
    <property type="entry name" value="Acid phosphatase/Vanadium-dependent haloperoxidase"/>
    <property type="match status" value="1"/>
</dbReference>
<comment type="caution">
    <text evidence="3">The sequence shown here is derived from an EMBL/GenBank/DDBJ whole genome shotgun (WGS) entry which is preliminary data.</text>
</comment>
<dbReference type="Proteomes" id="UP000051445">
    <property type="component" value="Unassembled WGS sequence"/>
</dbReference>
<dbReference type="STRING" id="1423746.FD27_GL000341"/>
<evidence type="ECO:0000313" key="4">
    <source>
        <dbReference type="Proteomes" id="UP000051445"/>
    </source>
</evidence>
<feature type="transmembrane region" description="Helical" evidence="1">
    <location>
        <begin position="188"/>
        <end position="209"/>
    </location>
</feature>
<dbReference type="PATRIC" id="fig|1423746.3.peg.348"/>
<proteinExistence type="predicted"/>
<dbReference type="OrthoDB" id="9789113at2"/>
<dbReference type="EMBL" id="AZER01000013">
    <property type="protein sequence ID" value="KRL28067.1"/>
    <property type="molecule type" value="Genomic_DNA"/>
</dbReference>
<feature type="transmembrane region" description="Helical" evidence="1">
    <location>
        <begin position="12"/>
        <end position="33"/>
    </location>
</feature>
<name>A0A0R1PG84_9LACO</name>
<feature type="domain" description="Phosphatidic acid phosphatase type 2/haloperoxidase" evidence="2">
    <location>
        <begin position="89"/>
        <end position="203"/>
    </location>
</feature>
<dbReference type="Gene3D" id="1.20.144.10">
    <property type="entry name" value="Phosphatidic acid phosphatase type 2/haloperoxidase"/>
    <property type="match status" value="2"/>
</dbReference>
<keyword evidence="1" id="KW-1133">Transmembrane helix</keyword>
<keyword evidence="1" id="KW-0812">Transmembrane</keyword>
<dbReference type="SMART" id="SM00014">
    <property type="entry name" value="acidPPc"/>
    <property type="match status" value="1"/>
</dbReference>